<evidence type="ECO:0000313" key="1">
    <source>
        <dbReference type="EMBL" id="KGF34761.1"/>
    </source>
</evidence>
<evidence type="ECO:0000313" key="2">
    <source>
        <dbReference type="Proteomes" id="UP000029556"/>
    </source>
</evidence>
<comment type="caution">
    <text evidence="1">The sequence shown here is derived from an EMBL/GenBank/DDBJ whole genome shotgun (WGS) entry which is preliminary data.</text>
</comment>
<sequence length="105" mass="12264">MPTMEIYCHLFDYYSFISFLNLNPNQKAKCLKQKIHFLCIKVLLYDADWAAKACKLDGKSMLIAGLFHVNWLPDDKFKALNAEKISQFCLFSDFVLSKKTNQFNK</sequence>
<organism evidence="1 2">
    <name type="scientific">Hoylesella buccalis DNF00853</name>
    <dbReference type="NCBI Taxonomy" id="1401074"/>
    <lineage>
        <taxon>Bacteria</taxon>
        <taxon>Pseudomonadati</taxon>
        <taxon>Bacteroidota</taxon>
        <taxon>Bacteroidia</taxon>
        <taxon>Bacteroidales</taxon>
        <taxon>Prevotellaceae</taxon>
        <taxon>Hoylesella</taxon>
    </lineage>
</organism>
<reference evidence="1 2" key="1">
    <citation type="submission" date="2014-07" db="EMBL/GenBank/DDBJ databases">
        <authorList>
            <person name="McCorrison J."/>
            <person name="Sanka R."/>
            <person name="Torralba M."/>
            <person name="Gillis M."/>
            <person name="Haft D.H."/>
            <person name="Methe B."/>
            <person name="Sutton G."/>
            <person name="Nelson K.E."/>
        </authorList>
    </citation>
    <scope>NUCLEOTIDE SEQUENCE [LARGE SCALE GENOMIC DNA]</scope>
    <source>
        <strain evidence="1 2">DNF00853</strain>
    </source>
</reference>
<gene>
    <name evidence="1" type="ORF">HMPREF2137_06235</name>
</gene>
<protein>
    <submittedName>
        <fullName evidence="1">Uncharacterized protein</fullName>
    </submittedName>
</protein>
<dbReference type="AlphaFoldDB" id="A0A095ZK67"/>
<dbReference type="Proteomes" id="UP000029556">
    <property type="component" value="Unassembled WGS sequence"/>
</dbReference>
<proteinExistence type="predicted"/>
<dbReference type="EMBL" id="JRNN01000064">
    <property type="protein sequence ID" value="KGF34761.1"/>
    <property type="molecule type" value="Genomic_DNA"/>
</dbReference>
<accession>A0A095ZK67</accession>
<name>A0A095ZK67_9BACT</name>